<accession>A0ABZ3E3E5</accession>
<keyword evidence="2" id="KW-0732">Signal</keyword>
<dbReference type="RefSeq" id="WP_342631631.1">
    <property type="nucleotide sequence ID" value="NZ_CP152380.1"/>
</dbReference>
<evidence type="ECO:0000313" key="4">
    <source>
        <dbReference type="Proteomes" id="UP001445268"/>
    </source>
</evidence>
<feature type="compositionally biased region" description="Basic and acidic residues" evidence="1">
    <location>
        <begin position="171"/>
        <end position="182"/>
    </location>
</feature>
<feature type="region of interest" description="Disordered" evidence="1">
    <location>
        <begin position="161"/>
        <end position="183"/>
    </location>
</feature>
<keyword evidence="4" id="KW-1185">Reference proteome</keyword>
<evidence type="ECO:0000256" key="2">
    <source>
        <dbReference type="SAM" id="SignalP"/>
    </source>
</evidence>
<evidence type="ECO:0000313" key="3">
    <source>
        <dbReference type="EMBL" id="XAF54192.1"/>
    </source>
</evidence>
<evidence type="ECO:0000256" key="1">
    <source>
        <dbReference type="SAM" id="MobiDB-lite"/>
    </source>
</evidence>
<feature type="signal peptide" evidence="2">
    <location>
        <begin position="1"/>
        <end position="32"/>
    </location>
</feature>
<proteinExistence type="predicted"/>
<reference evidence="3 4" key="1">
    <citation type="submission" date="2024-04" db="EMBL/GenBank/DDBJ databases">
        <title>Marinobacter sp. SBY-1.</title>
        <authorList>
            <person name="Pan C."/>
        </authorList>
    </citation>
    <scope>NUCLEOTIDE SEQUENCE [LARGE SCALE GENOMIC DNA]</scope>
    <source>
        <strain evidence="3 4">SBY-1</strain>
    </source>
</reference>
<protein>
    <submittedName>
        <fullName evidence="3">Uncharacterized protein</fullName>
    </submittedName>
</protein>
<gene>
    <name evidence="3" type="ORF">AAGT77_01175</name>
</gene>
<organism evidence="3 4">
    <name type="scientific">Marinobacter alkaliphilus</name>
    <dbReference type="NCBI Taxonomy" id="254719"/>
    <lineage>
        <taxon>Bacteria</taxon>
        <taxon>Pseudomonadati</taxon>
        <taxon>Pseudomonadota</taxon>
        <taxon>Gammaproteobacteria</taxon>
        <taxon>Pseudomonadales</taxon>
        <taxon>Marinobacteraceae</taxon>
        <taxon>Marinobacter</taxon>
    </lineage>
</organism>
<dbReference type="EMBL" id="CP152380">
    <property type="protein sequence ID" value="XAF54192.1"/>
    <property type="molecule type" value="Genomic_DNA"/>
</dbReference>
<feature type="chain" id="PRO_5046803265" evidence="2">
    <location>
        <begin position="33"/>
        <end position="203"/>
    </location>
</feature>
<name>A0ABZ3E3E5_9GAMM</name>
<dbReference type="Proteomes" id="UP001445268">
    <property type="component" value="Chromosome"/>
</dbReference>
<sequence length="203" mass="22798">MPLHQSISQKLFTPIIIALALIALTLAPQAQARDLTEKTVRSFIDSLGAAETLAEDHQDFLDALEAEQDDENMDFSTVFSSSLKDLKGHAMYGELEKVVKQHGFSSLDQWGETGDRVFRAWFALEIDQQEGVAQREIRQALAEIENSPHMTEEQKAQMRAMMQSAASAMDTARDAPEGDKRAVRPFINELRALSEEEDEDSDW</sequence>